<dbReference type="Pfam" id="PF00535">
    <property type="entry name" value="Glycos_transf_2"/>
    <property type="match status" value="1"/>
</dbReference>
<dbReference type="Proteomes" id="UP001226434">
    <property type="component" value="Unassembled WGS sequence"/>
</dbReference>
<dbReference type="PANTHER" id="PTHR43179:SF7">
    <property type="entry name" value="RHAMNOSYLTRANSFERASE WBBL"/>
    <property type="match status" value="1"/>
</dbReference>
<keyword evidence="3" id="KW-1185">Reference proteome</keyword>
<evidence type="ECO:0000313" key="2">
    <source>
        <dbReference type="EMBL" id="MDI3318463.1"/>
    </source>
</evidence>
<dbReference type="EC" id="2.4.-.-" evidence="2"/>
<feature type="domain" description="Glycosyltransferase 2-like" evidence="1">
    <location>
        <begin position="3"/>
        <end position="192"/>
    </location>
</feature>
<protein>
    <submittedName>
        <fullName evidence="2">Glycosyltransferase</fullName>
        <ecNumber evidence="2">2.4.-.-</ecNumber>
    </submittedName>
</protein>
<dbReference type="SUPFAM" id="SSF53448">
    <property type="entry name" value="Nucleotide-diphospho-sugar transferases"/>
    <property type="match status" value="1"/>
</dbReference>
<evidence type="ECO:0000313" key="3">
    <source>
        <dbReference type="Proteomes" id="UP001226434"/>
    </source>
</evidence>
<reference evidence="2 3" key="1">
    <citation type="submission" date="2023-05" db="EMBL/GenBank/DDBJ databases">
        <title>Genome sequence of Pinibacter sp. MAH-24.</title>
        <authorList>
            <person name="Huq M.A."/>
        </authorList>
    </citation>
    <scope>NUCLEOTIDE SEQUENCE [LARGE SCALE GENOMIC DNA]</scope>
    <source>
        <strain evidence="2 3">MAH-24</strain>
    </source>
</reference>
<dbReference type="InterPro" id="IPR001173">
    <property type="entry name" value="Glyco_trans_2-like"/>
</dbReference>
<keyword evidence="2" id="KW-0808">Transferase</keyword>
<proteinExistence type="predicted"/>
<dbReference type="EMBL" id="JASBRG010000001">
    <property type="protein sequence ID" value="MDI3318463.1"/>
    <property type="molecule type" value="Genomic_DNA"/>
</dbReference>
<dbReference type="Gene3D" id="3.90.550.10">
    <property type="entry name" value="Spore Coat Polysaccharide Biosynthesis Protein SpsA, Chain A"/>
    <property type="match status" value="1"/>
</dbReference>
<accession>A0ABT6R7N7</accession>
<organism evidence="2 3">
    <name type="scientific">Pinibacter soli</name>
    <dbReference type="NCBI Taxonomy" id="3044211"/>
    <lineage>
        <taxon>Bacteria</taxon>
        <taxon>Pseudomonadati</taxon>
        <taxon>Bacteroidota</taxon>
        <taxon>Chitinophagia</taxon>
        <taxon>Chitinophagales</taxon>
        <taxon>Chitinophagaceae</taxon>
        <taxon>Pinibacter</taxon>
    </lineage>
</organism>
<dbReference type="RefSeq" id="WP_282332595.1">
    <property type="nucleotide sequence ID" value="NZ_JASBRG010000001.1"/>
</dbReference>
<dbReference type="InterPro" id="IPR029044">
    <property type="entry name" value="Nucleotide-diphossugar_trans"/>
</dbReference>
<sequence length="273" mass="32016">MISIITSIHNQLAMNQLFMERLRATTSVPYELIIIDNNSTDGSREFFEKNADVVIANESNYSYPYCQNQGIDVAKYEYLAFLNNDIILSKDWDKRIIDVMNKRGIEVISFATNDHLENKQVQKKVHRKWKKIKYPIRAIFGVGYKALNWMLELMYGNFDKYCEKRYEQFGDAVIEGFSGSCIIIKRSALEKIGKWDERIQSADFDLFYRTKARSLEHKDIQPLQLALGVYIHHYQRLTLRSKKLPSFTDKGNLISLKEKWGDREKVLYKDVIG</sequence>
<dbReference type="GO" id="GO:0016757">
    <property type="term" value="F:glycosyltransferase activity"/>
    <property type="evidence" value="ECO:0007669"/>
    <property type="project" value="UniProtKB-KW"/>
</dbReference>
<evidence type="ECO:0000259" key="1">
    <source>
        <dbReference type="Pfam" id="PF00535"/>
    </source>
</evidence>
<dbReference type="PANTHER" id="PTHR43179">
    <property type="entry name" value="RHAMNOSYLTRANSFERASE WBBL"/>
    <property type="match status" value="1"/>
</dbReference>
<name>A0ABT6R7N7_9BACT</name>
<keyword evidence="2" id="KW-0328">Glycosyltransferase</keyword>
<gene>
    <name evidence="2" type="ORF">QJ048_01700</name>
</gene>
<comment type="caution">
    <text evidence="2">The sequence shown here is derived from an EMBL/GenBank/DDBJ whole genome shotgun (WGS) entry which is preliminary data.</text>
</comment>